<dbReference type="Proteomes" id="UP001345219">
    <property type="component" value="Chromosome 8"/>
</dbReference>
<evidence type="ECO:0000256" key="8">
    <source>
        <dbReference type="ARBA" id="ARBA00023159"/>
    </source>
</evidence>
<feature type="region of interest" description="Disordered" evidence="12">
    <location>
        <begin position="112"/>
        <end position="181"/>
    </location>
</feature>
<comment type="similarity">
    <text evidence="2">Belongs to the type IV zinc-finger family. Class A subfamily.</text>
</comment>
<dbReference type="PROSITE" id="PS00344">
    <property type="entry name" value="GATA_ZN_FINGER_1"/>
    <property type="match status" value="1"/>
</dbReference>
<evidence type="ECO:0000256" key="12">
    <source>
        <dbReference type="SAM" id="MobiDB-lite"/>
    </source>
</evidence>
<dbReference type="Gene3D" id="3.30.50.10">
    <property type="entry name" value="Erythroid Transcription Factor GATA-1, subunit A"/>
    <property type="match status" value="1"/>
</dbReference>
<reference evidence="14 15" key="1">
    <citation type="journal article" date="2023" name="Hortic Res">
        <title>Pangenome of water caltrop reveals structural variations and asymmetric subgenome divergence after allopolyploidization.</title>
        <authorList>
            <person name="Zhang X."/>
            <person name="Chen Y."/>
            <person name="Wang L."/>
            <person name="Yuan Y."/>
            <person name="Fang M."/>
            <person name="Shi L."/>
            <person name="Lu R."/>
            <person name="Comes H.P."/>
            <person name="Ma Y."/>
            <person name="Chen Y."/>
            <person name="Huang G."/>
            <person name="Zhou Y."/>
            <person name="Zheng Z."/>
            <person name="Qiu Y."/>
        </authorList>
    </citation>
    <scope>NUCLEOTIDE SEQUENCE [LARGE SCALE GENOMIC DNA]</scope>
    <source>
        <tissue evidence="14">Roots</tissue>
    </source>
</reference>
<keyword evidence="8" id="KW-0010">Activator</keyword>
<dbReference type="EMBL" id="JAXIOK010000014">
    <property type="protein sequence ID" value="KAK4756088.1"/>
    <property type="molecule type" value="Genomic_DNA"/>
</dbReference>
<dbReference type="GO" id="GO:0006355">
    <property type="term" value="P:regulation of DNA-templated transcription"/>
    <property type="evidence" value="ECO:0007669"/>
    <property type="project" value="InterPro"/>
</dbReference>
<dbReference type="Pfam" id="PF00320">
    <property type="entry name" value="GATA"/>
    <property type="match status" value="1"/>
</dbReference>
<dbReference type="FunFam" id="3.30.50.10:FF:000018">
    <property type="entry name" value="GATA transcription factor"/>
    <property type="match status" value="1"/>
</dbReference>
<dbReference type="CDD" id="cd00202">
    <property type="entry name" value="ZnF_GATA"/>
    <property type="match status" value="1"/>
</dbReference>
<keyword evidence="3" id="KW-0479">Metal-binding</keyword>
<dbReference type="PROSITE" id="PS50114">
    <property type="entry name" value="GATA_ZN_FINGER_2"/>
    <property type="match status" value="1"/>
</dbReference>
<protein>
    <recommendedName>
        <fullName evidence="13">GATA-type domain-containing protein</fullName>
    </recommendedName>
</protein>
<comment type="subcellular location">
    <subcellularLocation>
        <location evidence="1">Nucleus</location>
    </subcellularLocation>
</comment>
<sequence>MVGSIHTCNGEEMDCGGSFLDNIEDLPELPMNYEDMEDDLSGKFVWSTDHSGGVYHEIPNHELSVRKIMLFLVWEVIIFLDCDFFSFFLQYEDIVQQGWLSNIGVHPFSGGGSLADNSSSQDSDPDPSKDKPLPLIHPRFHTTSPVSVLYSSSDSKPSHAGSSPHPTGPKVKARSKRPRPAVQQIISPWMEVSSLADSDSHDESWQATVKTSEQLLAHRPKKKKNKIKQVGSSGQGLRKCLHCEITKTPQWRAGPIGPKTLCNACGVRYKSGRLFPEYRPAASPTFVPAVHSNSHKKVLEIRCKIGQAMDGVLA</sequence>
<dbReference type="PANTHER" id="PTHR45658:SF51">
    <property type="entry name" value="GATA TRANSCRIPTION FACTOR 8"/>
    <property type="match status" value="1"/>
</dbReference>
<feature type="domain" description="GATA-type" evidence="13">
    <location>
        <begin position="238"/>
        <end position="270"/>
    </location>
</feature>
<dbReference type="GO" id="GO:0043565">
    <property type="term" value="F:sequence-specific DNA binding"/>
    <property type="evidence" value="ECO:0007669"/>
    <property type="project" value="InterPro"/>
</dbReference>
<dbReference type="PANTHER" id="PTHR45658">
    <property type="entry name" value="GATA TRANSCRIPTION FACTOR"/>
    <property type="match status" value="1"/>
</dbReference>
<evidence type="ECO:0000256" key="5">
    <source>
        <dbReference type="ARBA" id="ARBA00022833"/>
    </source>
</evidence>
<evidence type="ECO:0000256" key="2">
    <source>
        <dbReference type="ARBA" id="ARBA00005694"/>
    </source>
</evidence>
<keyword evidence="4 11" id="KW-0863">Zinc-finger</keyword>
<dbReference type="AlphaFoldDB" id="A0AAN7JW94"/>
<accession>A0AAN7JW94</accession>
<keyword evidence="10" id="KW-0539">Nucleus</keyword>
<evidence type="ECO:0000313" key="14">
    <source>
        <dbReference type="EMBL" id="KAK4756088.1"/>
    </source>
</evidence>
<evidence type="ECO:0000256" key="10">
    <source>
        <dbReference type="ARBA" id="ARBA00023242"/>
    </source>
</evidence>
<evidence type="ECO:0000256" key="9">
    <source>
        <dbReference type="ARBA" id="ARBA00023163"/>
    </source>
</evidence>
<comment type="caution">
    <text evidence="14">The sequence shown here is derived from an EMBL/GenBank/DDBJ whole genome shotgun (WGS) entry which is preliminary data.</text>
</comment>
<dbReference type="InterPro" id="IPR000679">
    <property type="entry name" value="Znf_GATA"/>
</dbReference>
<keyword evidence="7" id="KW-0238">DNA-binding</keyword>
<keyword evidence="6" id="KW-0805">Transcription regulation</keyword>
<dbReference type="GO" id="GO:0005634">
    <property type="term" value="C:nucleus"/>
    <property type="evidence" value="ECO:0007669"/>
    <property type="project" value="UniProtKB-SubCell"/>
</dbReference>
<evidence type="ECO:0000256" key="7">
    <source>
        <dbReference type="ARBA" id="ARBA00023125"/>
    </source>
</evidence>
<name>A0AAN7JW94_9MYRT</name>
<organism evidence="14 15">
    <name type="scientific">Trapa incisa</name>
    <dbReference type="NCBI Taxonomy" id="236973"/>
    <lineage>
        <taxon>Eukaryota</taxon>
        <taxon>Viridiplantae</taxon>
        <taxon>Streptophyta</taxon>
        <taxon>Embryophyta</taxon>
        <taxon>Tracheophyta</taxon>
        <taxon>Spermatophyta</taxon>
        <taxon>Magnoliopsida</taxon>
        <taxon>eudicotyledons</taxon>
        <taxon>Gunneridae</taxon>
        <taxon>Pentapetalae</taxon>
        <taxon>rosids</taxon>
        <taxon>malvids</taxon>
        <taxon>Myrtales</taxon>
        <taxon>Lythraceae</taxon>
        <taxon>Trapa</taxon>
    </lineage>
</organism>
<keyword evidence="15" id="KW-1185">Reference proteome</keyword>
<evidence type="ECO:0000259" key="13">
    <source>
        <dbReference type="PROSITE" id="PS50114"/>
    </source>
</evidence>
<keyword evidence="9" id="KW-0804">Transcription</keyword>
<dbReference type="SMART" id="SM00401">
    <property type="entry name" value="ZnF_GATA"/>
    <property type="match status" value="1"/>
</dbReference>
<dbReference type="GO" id="GO:0030154">
    <property type="term" value="P:cell differentiation"/>
    <property type="evidence" value="ECO:0007669"/>
    <property type="project" value="TreeGrafter"/>
</dbReference>
<dbReference type="InterPro" id="IPR013088">
    <property type="entry name" value="Znf_NHR/GATA"/>
</dbReference>
<dbReference type="GO" id="GO:0008270">
    <property type="term" value="F:zinc ion binding"/>
    <property type="evidence" value="ECO:0007669"/>
    <property type="project" value="UniProtKB-KW"/>
</dbReference>
<evidence type="ECO:0000256" key="6">
    <source>
        <dbReference type="ARBA" id="ARBA00023015"/>
    </source>
</evidence>
<dbReference type="SUPFAM" id="SSF57716">
    <property type="entry name" value="Glucocorticoid receptor-like (DNA-binding domain)"/>
    <property type="match status" value="1"/>
</dbReference>
<proteinExistence type="inferred from homology"/>
<feature type="compositionally biased region" description="Low complexity" evidence="12">
    <location>
        <begin position="144"/>
        <end position="155"/>
    </location>
</feature>
<evidence type="ECO:0000313" key="15">
    <source>
        <dbReference type="Proteomes" id="UP001345219"/>
    </source>
</evidence>
<evidence type="ECO:0000256" key="1">
    <source>
        <dbReference type="ARBA" id="ARBA00004123"/>
    </source>
</evidence>
<dbReference type="InterPro" id="IPR051140">
    <property type="entry name" value="GATA_TF"/>
</dbReference>
<evidence type="ECO:0000256" key="3">
    <source>
        <dbReference type="ARBA" id="ARBA00022723"/>
    </source>
</evidence>
<gene>
    <name evidence="14" type="ORF">SAY87_009845</name>
</gene>
<evidence type="ECO:0000256" key="11">
    <source>
        <dbReference type="PROSITE-ProRule" id="PRU00094"/>
    </source>
</evidence>
<keyword evidence="5" id="KW-0862">Zinc</keyword>
<evidence type="ECO:0000256" key="4">
    <source>
        <dbReference type="ARBA" id="ARBA00022771"/>
    </source>
</evidence>